<dbReference type="SUPFAM" id="SSF53623">
    <property type="entry name" value="MurD-like peptide ligases, catalytic domain"/>
    <property type="match status" value="1"/>
</dbReference>
<feature type="domain" description="Mur ligase central" evidence="8">
    <location>
        <begin position="119"/>
        <end position="300"/>
    </location>
</feature>
<dbReference type="InterPro" id="IPR005762">
    <property type="entry name" value="MurD"/>
</dbReference>
<dbReference type="STRING" id="177413.SAMN05660859_3138"/>
<dbReference type="Gene3D" id="3.40.50.720">
    <property type="entry name" value="NAD(P)-binding Rossmann-like Domain"/>
    <property type="match status" value="1"/>
</dbReference>
<comment type="subcellular location">
    <subcellularLocation>
        <location evidence="1 7">Cytoplasm</location>
    </subcellularLocation>
</comment>
<comment type="pathway">
    <text evidence="2 7">Cell wall biogenesis; peptidoglycan biosynthesis.</text>
</comment>
<dbReference type="PANTHER" id="PTHR43692:SF1">
    <property type="entry name" value="UDP-N-ACETYLMURAMOYLALANINE--D-GLUTAMATE LIGASE"/>
    <property type="match status" value="1"/>
</dbReference>
<dbReference type="GO" id="GO:0008360">
    <property type="term" value="P:regulation of cell shape"/>
    <property type="evidence" value="ECO:0007669"/>
    <property type="project" value="UniProtKB-KW"/>
</dbReference>
<evidence type="ECO:0000256" key="7">
    <source>
        <dbReference type="HAMAP-Rule" id="MF_00639"/>
    </source>
</evidence>
<comment type="function">
    <text evidence="7">Cell wall formation. Catalyzes the addition of glutamate to the nucleotide precursor UDP-N-acetylmuramoyl-L-alanine (UMA).</text>
</comment>
<keyword evidence="7" id="KW-0961">Cell wall biogenesis/degradation</keyword>
<keyword evidence="7" id="KW-0133">Cell shape</keyword>
<accession>A0A1G4TTJ1</accession>
<evidence type="ECO:0000256" key="4">
    <source>
        <dbReference type="ARBA" id="ARBA00022598"/>
    </source>
</evidence>
<dbReference type="GO" id="GO:0005524">
    <property type="term" value="F:ATP binding"/>
    <property type="evidence" value="ECO:0007669"/>
    <property type="project" value="UniProtKB-UniRule"/>
</dbReference>
<dbReference type="SUPFAM" id="SSF53244">
    <property type="entry name" value="MurD-like peptide ligases, peptide-binding domain"/>
    <property type="match status" value="1"/>
</dbReference>
<comment type="catalytic activity">
    <reaction evidence="7">
        <text>UDP-N-acetyl-alpha-D-muramoyl-L-alanine + D-glutamate + ATP = UDP-N-acetyl-alpha-D-muramoyl-L-alanyl-D-glutamate + ADP + phosphate + H(+)</text>
        <dbReference type="Rhea" id="RHEA:16429"/>
        <dbReference type="ChEBI" id="CHEBI:15378"/>
        <dbReference type="ChEBI" id="CHEBI:29986"/>
        <dbReference type="ChEBI" id="CHEBI:30616"/>
        <dbReference type="ChEBI" id="CHEBI:43474"/>
        <dbReference type="ChEBI" id="CHEBI:83898"/>
        <dbReference type="ChEBI" id="CHEBI:83900"/>
        <dbReference type="ChEBI" id="CHEBI:456216"/>
        <dbReference type="EC" id="6.3.2.9"/>
    </reaction>
</comment>
<comment type="similarity">
    <text evidence="7">Belongs to the MurCDEF family.</text>
</comment>
<evidence type="ECO:0000256" key="2">
    <source>
        <dbReference type="ARBA" id="ARBA00004752"/>
    </source>
</evidence>
<dbReference type="AlphaFoldDB" id="A0A1G4TTJ1"/>
<evidence type="ECO:0000256" key="3">
    <source>
        <dbReference type="ARBA" id="ARBA00022490"/>
    </source>
</evidence>
<dbReference type="UniPathway" id="UPA00219"/>
<dbReference type="GO" id="GO:0005737">
    <property type="term" value="C:cytoplasm"/>
    <property type="evidence" value="ECO:0007669"/>
    <property type="project" value="UniProtKB-SubCell"/>
</dbReference>
<dbReference type="HAMAP" id="MF_00639">
    <property type="entry name" value="MurD"/>
    <property type="match status" value="1"/>
</dbReference>
<keyword evidence="6 7" id="KW-0067">ATP-binding</keyword>
<keyword evidence="7" id="KW-0131">Cell cycle</keyword>
<dbReference type="GO" id="GO:0008764">
    <property type="term" value="F:UDP-N-acetylmuramoylalanine-D-glutamate ligase activity"/>
    <property type="evidence" value="ECO:0007669"/>
    <property type="project" value="UniProtKB-UniRule"/>
</dbReference>
<keyword evidence="5 7" id="KW-0547">Nucleotide-binding</keyword>
<dbReference type="Pfam" id="PF08245">
    <property type="entry name" value="Mur_ligase_M"/>
    <property type="match status" value="1"/>
</dbReference>
<dbReference type="RefSeq" id="WP_091442083.1">
    <property type="nucleotide sequence ID" value="NZ_FMTP01000005.1"/>
</dbReference>
<dbReference type="PANTHER" id="PTHR43692">
    <property type="entry name" value="UDP-N-ACETYLMURAMOYLALANINE--D-GLUTAMATE LIGASE"/>
    <property type="match status" value="1"/>
</dbReference>
<evidence type="ECO:0000256" key="6">
    <source>
        <dbReference type="ARBA" id="ARBA00022840"/>
    </source>
</evidence>
<sequence>MIPVSSLKDRAVALFGLGGSGLATARALLAGGAAVTAWDDSPASVEKAAAEGIPTGDLSAADWSGFAALVLAPGVPLTHPEPHWTVRRAQEAGVEIIGDIELFCRERRRAVRRPAFAAITGTNGKSTTTALLAHLLKVGGRDVQIGGNFGPAILGLEPPKAGRVYVIECSSYQIDLAPSLDPAVGLLLNLSPDHIDRHGSMENYAAVKERLIAGVEAGGTAVVGVDDEWSCAVAERAEAAGKNVVRISVREALDDGVFLDGTDLAVAEKGVRVFTLKLAGIGSLRGAHNAQNAAAAFAAARALGLAPEVIAAGMASFPGLAHRMEQVRTLGKVLFVNDSKATNADAAERALTSFDDIFWIAGGKPKEGGIEPLRPFFPRVRKAYLIGVAAEAFAGTLGEAVPFEMCGTLDIAVARAGDDAASSGLAHPVVLLSPACASFDQYRNFEVRGDAFRDLVNALPVV</sequence>
<dbReference type="EMBL" id="FMTP01000005">
    <property type="protein sequence ID" value="SCW84671.1"/>
    <property type="molecule type" value="Genomic_DNA"/>
</dbReference>
<dbReference type="EC" id="6.3.2.9" evidence="7"/>
<evidence type="ECO:0000313" key="10">
    <source>
        <dbReference type="Proteomes" id="UP000198889"/>
    </source>
</evidence>
<dbReference type="InterPro" id="IPR036565">
    <property type="entry name" value="Mur-like_cat_sf"/>
</dbReference>
<keyword evidence="7" id="KW-0573">Peptidoglycan synthesis</keyword>
<dbReference type="GO" id="GO:0071555">
    <property type="term" value="P:cell wall organization"/>
    <property type="evidence" value="ECO:0007669"/>
    <property type="project" value="UniProtKB-KW"/>
</dbReference>
<proteinExistence type="inferred from homology"/>
<evidence type="ECO:0000256" key="5">
    <source>
        <dbReference type="ARBA" id="ARBA00022741"/>
    </source>
</evidence>
<dbReference type="Proteomes" id="UP000198889">
    <property type="component" value="Unassembled WGS sequence"/>
</dbReference>
<keyword evidence="7" id="KW-0132">Cell division</keyword>
<dbReference type="NCBIfam" id="TIGR01087">
    <property type="entry name" value="murD"/>
    <property type="match status" value="1"/>
</dbReference>
<keyword evidence="3 7" id="KW-0963">Cytoplasm</keyword>
<dbReference type="SUPFAM" id="SSF51984">
    <property type="entry name" value="MurCD N-terminal domain"/>
    <property type="match status" value="1"/>
</dbReference>
<keyword evidence="10" id="KW-1185">Reference proteome</keyword>
<protein>
    <recommendedName>
        <fullName evidence="7">UDP-N-acetylmuramoylalanine--D-glutamate ligase</fullName>
        <ecNumber evidence="7">6.3.2.9</ecNumber>
    </recommendedName>
    <alternativeName>
        <fullName evidence="7">D-glutamic acid-adding enzyme</fullName>
    </alternativeName>
    <alternativeName>
        <fullName evidence="7">UDP-N-acetylmuramoyl-L-alanyl-D-glutamate synthetase</fullName>
    </alternativeName>
</protein>
<dbReference type="InterPro" id="IPR013221">
    <property type="entry name" value="Mur_ligase_cen"/>
</dbReference>
<dbReference type="InterPro" id="IPR036615">
    <property type="entry name" value="Mur_ligase_C_dom_sf"/>
</dbReference>
<dbReference type="GO" id="GO:0009252">
    <property type="term" value="P:peptidoglycan biosynthetic process"/>
    <property type="evidence" value="ECO:0007669"/>
    <property type="project" value="UniProtKB-UniRule"/>
</dbReference>
<dbReference type="Gene3D" id="3.90.190.20">
    <property type="entry name" value="Mur ligase, C-terminal domain"/>
    <property type="match status" value="1"/>
</dbReference>
<dbReference type="Gene3D" id="3.40.1190.10">
    <property type="entry name" value="Mur-like, catalytic domain"/>
    <property type="match status" value="1"/>
</dbReference>
<dbReference type="GO" id="GO:0051301">
    <property type="term" value="P:cell division"/>
    <property type="evidence" value="ECO:0007669"/>
    <property type="project" value="UniProtKB-KW"/>
</dbReference>
<evidence type="ECO:0000259" key="8">
    <source>
        <dbReference type="Pfam" id="PF08245"/>
    </source>
</evidence>
<feature type="binding site" evidence="7">
    <location>
        <begin position="121"/>
        <end position="127"/>
    </location>
    <ligand>
        <name>ATP</name>
        <dbReference type="ChEBI" id="CHEBI:30616"/>
    </ligand>
</feature>
<name>A0A1G4TTJ1_9HYPH</name>
<keyword evidence="4 7" id="KW-0436">Ligase</keyword>
<reference evidence="10" key="1">
    <citation type="submission" date="2016-10" db="EMBL/GenBank/DDBJ databases">
        <authorList>
            <person name="Varghese N."/>
            <person name="Submissions S."/>
        </authorList>
    </citation>
    <scope>NUCLEOTIDE SEQUENCE [LARGE SCALE GENOMIC DNA]</scope>
    <source>
        <strain evidence="10">CGMCC 1.1761</strain>
    </source>
</reference>
<evidence type="ECO:0000256" key="1">
    <source>
        <dbReference type="ARBA" id="ARBA00004496"/>
    </source>
</evidence>
<organism evidence="9 10">
    <name type="scientific">Ancylobacter rudongensis</name>
    <dbReference type="NCBI Taxonomy" id="177413"/>
    <lineage>
        <taxon>Bacteria</taxon>
        <taxon>Pseudomonadati</taxon>
        <taxon>Pseudomonadota</taxon>
        <taxon>Alphaproteobacteria</taxon>
        <taxon>Hyphomicrobiales</taxon>
        <taxon>Xanthobacteraceae</taxon>
        <taxon>Ancylobacter</taxon>
    </lineage>
</organism>
<gene>
    <name evidence="7" type="primary">murD</name>
    <name evidence="9" type="ORF">SAMN05660859_3138</name>
</gene>
<evidence type="ECO:0000313" key="9">
    <source>
        <dbReference type="EMBL" id="SCW84671.1"/>
    </source>
</evidence>